<dbReference type="FunFam" id="3.10.20.90:FF:000091">
    <property type="entry name" value="Splicing factor 3A subunit 1"/>
    <property type="match status" value="1"/>
</dbReference>
<dbReference type="Proteomes" id="UP000593571">
    <property type="component" value="Unassembled WGS sequence"/>
</dbReference>
<dbReference type="PANTHER" id="PTHR15316">
    <property type="entry name" value="SPLICEOSOME ASSOCIATED PROTEIN 114/SWAP SPLICING FACTOR-RELATED"/>
    <property type="match status" value="1"/>
</dbReference>
<dbReference type="GO" id="GO:0000381">
    <property type="term" value="P:regulation of alternative mRNA splicing, via spliceosome"/>
    <property type="evidence" value="ECO:0007669"/>
    <property type="project" value="TreeGrafter"/>
</dbReference>
<keyword evidence="4" id="KW-1185">Reference proteome</keyword>
<gene>
    <name evidence="3" type="ORF">HJG63_011218</name>
</gene>
<dbReference type="GO" id="GO:0071013">
    <property type="term" value="C:catalytic step 2 spliceosome"/>
    <property type="evidence" value="ECO:0007669"/>
    <property type="project" value="TreeGrafter"/>
</dbReference>
<feature type="region of interest" description="Disordered" evidence="1">
    <location>
        <begin position="130"/>
        <end position="149"/>
    </location>
</feature>
<evidence type="ECO:0000256" key="1">
    <source>
        <dbReference type="SAM" id="MobiDB-lite"/>
    </source>
</evidence>
<accession>A0A7J8H1W9</accession>
<dbReference type="InterPro" id="IPR045146">
    <property type="entry name" value="SF3A1"/>
</dbReference>
<dbReference type="SMART" id="SM00213">
    <property type="entry name" value="UBQ"/>
    <property type="match status" value="1"/>
</dbReference>
<dbReference type="Gene3D" id="3.10.20.90">
    <property type="entry name" value="Phosphatidylinositol 3-kinase Catalytic Subunit, Chain A, domain 1"/>
    <property type="match status" value="1"/>
</dbReference>
<dbReference type="EMBL" id="JACASE010000005">
    <property type="protein sequence ID" value="KAF6465829.1"/>
    <property type="molecule type" value="Genomic_DNA"/>
</dbReference>
<dbReference type="GO" id="GO:0005686">
    <property type="term" value="C:U2 snRNP"/>
    <property type="evidence" value="ECO:0007669"/>
    <property type="project" value="TreeGrafter"/>
</dbReference>
<feature type="compositionally biased region" description="Polar residues" evidence="1">
    <location>
        <begin position="19"/>
        <end position="36"/>
    </location>
</feature>
<dbReference type="AlphaFoldDB" id="A0A7J8H1W9"/>
<reference evidence="3 4" key="1">
    <citation type="journal article" date="2020" name="Nature">
        <title>Six reference-quality genomes reveal evolution of bat adaptations.</title>
        <authorList>
            <person name="Jebb D."/>
            <person name="Huang Z."/>
            <person name="Pippel M."/>
            <person name="Hughes G.M."/>
            <person name="Lavrichenko K."/>
            <person name="Devanna P."/>
            <person name="Winkler S."/>
            <person name="Jermiin L.S."/>
            <person name="Skirmuntt E.C."/>
            <person name="Katzourakis A."/>
            <person name="Burkitt-Gray L."/>
            <person name="Ray D.A."/>
            <person name="Sullivan K.A.M."/>
            <person name="Roscito J.G."/>
            <person name="Kirilenko B.M."/>
            <person name="Davalos L.M."/>
            <person name="Corthals A.P."/>
            <person name="Power M.L."/>
            <person name="Jones G."/>
            <person name="Ransome R.D."/>
            <person name="Dechmann D.K.N."/>
            <person name="Locatelli A.G."/>
            <person name="Puechmaille S.J."/>
            <person name="Fedrigo O."/>
            <person name="Jarvis E.D."/>
            <person name="Hiller M."/>
            <person name="Vernes S.C."/>
            <person name="Myers E.W."/>
            <person name="Teeling E.C."/>
        </authorList>
    </citation>
    <scope>NUCLEOTIDE SEQUENCE [LARGE SCALE GENOMIC DNA]</scope>
    <source>
        <strain evidence="3">MRouAeg1</strain>
        <tissue evidence="3">Muscle</tissue>
    </source>
</reference>
<dbReference type="PROSITE" id="PS50053">
    <property type="entry name" value="UBIQUITIN_2"/>
    <property type="match status" value="1"/>
</dbReference>
<dbReference type="InterPro" id="IPR000626">
    <property type="entry name" value="Ubiquitin-like_dom"/>
</dbReference>
<sequence length="257" mass="27716">MATQAAWPGPSRLPRPISLSRNRSRPSTNIPSSAPPITSVPRPPAMPPPVRTTVVSAVPVMPRPPMASVVRLPPGSVIAPMPPIIHAPRINVVPMPPSAPPIMAPRPPPMIVPTAFVPAPPVAPVPAPAPMPPVHPPPPMEDEPASKKLKTEDSLMPEEEFLRRNKGPVSIKVQVPNMQDKTEWKLNGQVLVFTLPLTDQVSVIKVKIHEATGMPAGKQKLQYEGIFIKDSNSLAYYNMANGAIIHLALKERGGRKK</sequence>
<dbReference type="GO" id="GO:0003723">
    <property type="term" value="F:RNA binding"/>
    <property type="evidence" value="ECO:0007669"/>
    <property type="project" value="InterPro"/>
</dbReference>
<protein>
    <recommendedName>
        <fullName evidence="2">Ubiquitin-like domain-containing protein</fullName>
    </recommendedName>
</protein>
<dbReference type="InterPro" id="IPR029071">
    <property type="entry name" value="Ubiquitin-like_domsf"/>
</dbReference>
<dbReference type="PANTHER" id="PTHR15316:SF1">
    <property type="entry name" value="SPLICING FACTOR 3A SUBUNIT 1"/>
    <property type="match status" value="1"/>
</dbReference>
<feature type="compositionally biased region" description="Pro residues" evidence="1">
    <location>
        <begin position="130"/>
        <end position="139"/>
    </location>
</feature>
<dbReference type="CDD" id="cd01800">
    <property type="entry name" value="Ubl_SF3a120"/>
    <property type="match status" value="1"/>
</dbReference>
<dbReference type="SUPFAM" id="SSF54236">
    <property type="entry name" value="Ubiquitin-like"/>
    <property type="match status" value="1"/>
</dbReference>
<dbReference type="GO" id="GO:0071004">
    <property type="term" value="C:U2-type prespliceosome"/>
    <property type="evidence" value="ECO:0007669"/>
    <property type="project" value="TreeGrafter"/>
</dbReference>
<evidence type="ECO:0000259" key="2">
    <source>
        <dbReference type="PROSITE" id="PS50053"/>
    </source>
</evidence>
<dbReference type="GO" id="GO:0045292">
    <property type="term" value="P:mRNA cis splicing, via spliceosome"/>
    <property type="evidence" value="ECO:0007669"/>
    <property type="project" value="InterPro"/>
</dbReference>
<dbReference type="Pfam" id="PF00240">
    <property type="entry name" value="ubiquitin"/>
    <property type="match status" value="1"/>
</dbReference>
<dbReference type="PRINTS" id="PR01217">
    <property type="entry name" value="PRICHEXTENSN"/>
</dbReference>
<organism evidence="3 4">
    <name type="scientific">Rousettus aegyptiacus</name>
    <name type="common">Egyptian fruit bat</name>
    <name type="synonym">Pteropus aegyptiacus</name>
    <dbReference type="NCBI Taxonomy" id="9407"/>
    <lineage>
        <taxon>Eukaryota</taxon>
        <taxon>Metazoa</taxon>
        <taxon>Chordata</taxon>
        <taxon>Craniata</taxon>
        <taxon>Vertebrata</taxon>
        <taxon>Euteleostomi</taxon>
        <taxon>Mammalia</taxon>
        <taxon>Eutheria</taxon>
        <taxon>Laurasiatheria</taxon>
        <taxon>Chiroptera</taxon>
        <taxon>Yinpterochiroptera</taxon>
        <taxon>Pteropodoidea</taxon>
        <taxon>Pteropodidae</taxon>
        <taxon>Rousettinae</taxon>
        <taxon>Rousettus</taxon>
    </lineage>
</organism>
<feature type="domain" description="Ubiquitin-like" evidence="2">
    <location>
        <begin position="171"/>
        <end position="254"/>
    </location>
</feature>
<name>A0A7J8H1W9_ROUAE</name>
<comment type="caution">
    <text evidence="3">The sequence shown here is derived from an EMBL/GenBank/DDBJ whole genome shotgun (WGS) entry which is preliminary data.</text>
</comment>
<evidence type="ECO:0000313" key="4">
    <source>
        <dbReference type="Proteomes" id="UP000593571"/>
    </source>
</evidence>
<feature type="region of interest" description="Disordered" evidence="1">
    <location>
        <begin position="1"/>
        <end position="49"/>
    </location>
</feature>
<dbReference type="InterPro" id="IPR035563">
    <property type="entry name" value="SF3As1_ubi"/>
</dbReference>
<evidence type="ECO:0000313" key="3">
    <source>
        <dbReference type="EMBL" id="KAF6465829.1"/>
    </source>
</evidence>
<proteinExistence type="predicted"/>